<keyword evidence="3" id="KW-0520">NAD</keyword>
<evidence type="ECO:0000259" key="6">
    <source>
        <dbReference type="Pfam" id="PF00171"/>
    </source>
</evidence>
<comment type="caution">
    <text evidence="7">The sequence shown here is derived from an EMBL/GenBank/DDBJ whole genome shotgun (WGS) entry which is preliminary data.</text>
</comment>
<evidence type="ECO:0000256" key="1">
    <source>
        <dbReference type="ARBA" id="ARBA00009986"/>
    </source>
</evidence>
<dbReference type="PROSITE" id="PS00687">
    <property type="entry name" value="ALDEHYDE_DEHYDR_GLU"/>
    <property type="match status" value="1"/>
</dbReference>
<proteinExistence type="inferred from homology"/>
<gene>
    <name evidence="7" type="primary">aldY</name>
    <name evidence="7" type="ORF">GCM10007043_19790</name>
</gene>
<dbReference type="Gene3D" id="3.40.605.10">
    <property type="entry name" value="Aldehyde Dehydrogenase, Chain A, domain 1"/>
    <property type="match status" value="1"/>
</dbReference>
<dbReference type="InterPro" id="IPR016162">
    <property type="entry name" value="Ald_DH_N"/>
</dbReference>
<dbReference type="AlphaFoldDB" id="A0A8J3BDF0"/>
<evidence type="ECO:0000256" key="4">
    <source>
        <dbReference type="PROSITE-ProRule" id="PRU10007"/>
    </source>
</evidence>
<dbReference type="PROSITE" id="PS00070">
    <property type="entry name" value="ALDEHYDE_DEHYDR_CYS"/>
    <property type="match status" value="1"/>
</dbReference>
<dbReference type="Gene3D" id="3.40.309.10">
    <property type="entry name" value="Aldehyde Dehydrogenase, Chain A, domain 2"/>
    <property type="match status" value="1"/>
</dbReference>
<dbReference type="Pfam" id="PF00171">
    <property type="entry name" value="Aldedh"/>
    <property type="match status" value="1"/>
</dbReference>
<accession>A0A8J3BDF0</accession>
<dbReference type="GO" id="GO:0016620">
    <property type="term" value="F:oxidoreductase activity, acting on the aldehyde or oxo group of donors, NAD or NADP as acceptor"/>
    <property type="evidence" value="ECO:0007669"/>
    <property type="project" value="InterPro"/>
</dbReference>
<dbReference type="RefSeq" id="WP_188817877.1">
    <property type="nucleotide sequence ID" value="NZ_BMOF01000048.1"/>
</dbReference>
<comment type="similarity">
    <text evidence="1 5">Belongs to the aldehyde dehydrogenase family.</text>
</comment>
<dbReference type="SUPFAM" id="SSF53720">
    <property type="entry name" value="ALDH-like"/>
    <property type="match status" value="1"/>
</dbReference>
<evidence type="ECO:0000256" key="3">
    <source>
        <dbReference type="ARBA" id="ARBA00023027"/>
    </source>
</evidence>
<protein>
    <submittedName>
        <fullName evidence="7">Putative aldehyde dehydrogenase AldY</fullName>
    </submittedName>
</protein>
<dbReference type="InterPro" id="IPR015590">
    <property type="entry name" value="Aldehyde_DH_dom"/>
</dbReference>
<dbReference type="InterPro" id="IPR016160">
    <property type="entry name" value="Ald_DH_CS_CYS"/>
</dbReference>
<name>A0A8J3BDF0_9BACI</name>
<dbReference type="Proteomes" id="UP000637720">
    <property type="component" value="Unassembled WGS sequence"/>
</dbReference>
<evidence type="ECO:0000256" key="2">
    <source>
        <dbReference type="ARBA" id="ARBA00023002"/>
    </source>
</evidence>
<feature type="domain" description="Aldehyde dehydrogenase" evidence="6">
    <location>
        <begin position="16"/>
        <end position="475"/>
    </location>
</feature>
<keyword evidence="8" id="KW-1185">Reference proteome</keyword>
<evidence type="ECO:0000313" key="7">
    <source>
        <dbReference type="EMBL" id="GGK05817.1"/>
    </source>
</evidence>
<dbReference type="InterPro" id="IPR016161">
    <property type="entry name" value="Ald_DH/histidinol_DH"/>
</dbReference>
<dbReference type="FunFam" id="3.40.309.10:FF:000009">
    <property type="entry name" value="Aldehyde dehydrogenase A"/>
    <property type="match status" value="1"/>
</dbReference>
<reference evidence="7" key="2">
    <citation type="submission" date="2020-09" db="EMBL/GenBank/DDBJ databases">
        <authorList>
            <person name="Sun Q."/>
            <person name="Ohkuma M."/>
        </authorList>
    </citation>
    <scope>NUCLEOTIDE SEQUENCE</scope>
    <source>
        <strain evidence="7">JCM 14719</strain>
    </source>
</reference>
<dbReference type="InterPro" id="IPR029510">
    <property type="entry name" value="Ald_DH_CS_GLU"/>
</dbReference>
<feature type="active site" evidence="4">
    <location>
        <position position="254"/>
    </location>
</feature>
<keyword evidence="2 5" id="KW-0560">Oxidoreductase</keyword>
<dbReference type="PANTHER" id="PTHR42986:SF1">
    <property type="entry name" value="BENZALDEHYDE DEHYDROGENASE YFMT"/>
    <property type="match status" value="1"/>
</dbReference>
<sequence length="486" mass="53397">MQRFEELNKSFINGEWVEGQSECTSDILNPYDNSVITTVRLATKKQLQEAFEAAQQAQKQWAKTTAEERKRVIRNVIEYFTENREAIVSLLVRETGSTVLKANIEIDLTLAELQEALNYADEINKVREVPSVVPGKINRIYRLPIGVIASISPFNFPLYLSMRTIVPAIALGNAVVHKPDLQVGLSGGSVIAKAFEEAGLPKGVLNVILTEVAEIGDDMLTNPIPRLISFTGSTAVGRKVGEIAGRNLKRVALELGGNSPFVVLSDADVDKAVEAAVFGKFVHQGQICMAINRIIVHQDKYDEFVAKFVEKVKTLPCGDPSDPKTIVGPIINERQMQKALQIIEEAKREGVKVALEGKRIGNVLTPYVFVDVDNASKLAQTELFAPIASIIKARTDEEAIAMANDTEYGLSAAIFTSDIEKGEKLALEIDSGMTHVNDQTVNCEPNTPFGGNKCSGVGRFGNPWIVEEFTIPKWVSVQKQSREYPI</sequence>
<organism evidence="7 8">
    <name type="scientific">Calditerricola satsumensis</name>
    <dbReference type="NCBI Taxonomy" id="373054"/>
    <lineage>
        <taxon>Bacteria</taxon>
        <taxon>Bacillati</taxon>
        <taxon>Bacillota</taxon>
        <taxon>Bacilli</taxon>
        <taxon>Bacillales</taxon>
        <taxon>Bacillaceae</taxon>
        <taxon>Calditerricola</taxon>
    </lineage>
</organism>
<reference evidence="7" key="1">
    <citation type="journal article" date="2014" name="Int. J. Syst. Evol. Microbiol.">
        <title>Complete genome sequence of Corynebacterium casei LMG S-19264T (=DSM 44701T), isolated from a smear-ripened cheese.</title>
        <authorList>
            <consortium name="US DOE Joint Genome Institute (JGI-PGF)"/>
            <person name="Walter F."/>
            <person name="Albersmeier A."/>
            <person name="Kalinowski J."/>
            <person name="Ruckert C."/>
        </authorList>
    </citation>
    <scope>NUCLEOTIDE SEQUENCE</scope>
    <source>
        <strain evidence="7">JCM 14719</strain>
    </source>
</reference>
<evidence type="ECO:0000256" key="5">
    <source>
        <dbReference type="RuleBase" id="RU003345"/>
    </source>
</evidence>
<evidence type="ECO:0000313" key="8">
    <source>
        <dbReference type="Proteomes" id="UP000637720"/>
    </source>
</evidence>
<dbReference type="InterPro" id="IPR016163">
    <property type="entry name" value="Ald_DH_C"/>
</dbReference>
<dbReference type="PANTHER" id="PTHR42986">
    <property type="entry name" value="BENZALDEHYDE DEHYDROGENASE YFMT"/>
    <property type="match status" value="1"/>
</dbReference>
<dbReference type="EMBL" id="BMOF01000048">
    <property type="protein sequence ID" value="GGK05817.1"/>
    <property type="molecule type" value="Genomic_DNA"/>
</dbReference>